<dbReference type="EMBL" id="VIFM01000029">
    <property type="protein sequence ID" value="TQF16105.1"/>
    <property type="molecule type" value="Genomic_DNA"/>
</dbReference>
<proteinExistence type="predicted"/>
<protein>
    <submittedName>
        <fullName evidence="3">DNA primase</fullName>
    </submittedName>
</protein>
<evidence type="ECO:0000313" key="4">
    <source>
        <dbReference type="Proteomes" id="UP000315369"/>
    </source>
</evidence>
<accession>A0A540X4D1</accession>
<keyword evidence="4" id="KW-1185">Reference proteome</keyword>
<reference evidence="3 4" key="1">
    <citation type="submission" date="2019-06" db="EMBL/GenBank/DDBJ databases">
        <authorList>
            <person name="Livingstone P."/>
            <person name="Whitworth D."/>
        </authorList>
    </citation>
    <scope>NUCLEOTIDE SEQUENCE [LARGE SCALE GENOMIC DNA]</scope>
    <source>
        <strain evidence="3 4">AM401</strain>
    </source>
</reference>
<sequence>MSPHSDQTPARSAAPVGGDTLVQVAFFDGVQDNRPQSQEVTWGELIQLLTTHAVTACAPCVGHRCPTKLSQRAWAPVDIGPRRNDAEVRSVTVAVFDLDGVSTEQTVRASEKLEGYAAVVHTTHGHRPGHTSLRIVVPLTRPVLPAEWPRVREEAERLLEIPADPNTRNLSRIYFLPNHSGEHEAITNVSEGRALDVDALLASVRPTPAVPATPPSPRPSVESGPADLYALRAKLRRVRKPEHSALIRRVLSGEPLAEVGMQDNTLNTLMSCVAHVLPPATPEEAILEVLRPCFAATAWGEGTAHLCEQAVLKLRRHRERRVQGDAKRVADNQALWTSLQGRPKAETPVSTEEDASTATEEDWTRALLSYETKDGRRLKNNEANLFTVLTRSPEWRDTIRFNEVTKHMEYAGGPLPDDTPVDELDGRIACWIQQSEYGRLGMDPRAAHVRDVLRQVASTNAYDPLREYLEGLVWDGVPRADAMLERYFGAEGDAEHLRAISGKWLISAVARALEPGCKVDTVLILEGPQGIRKSTAFRVLAGEWFCDAPINIRDKDSTSLAGRNFLIELAEVTTLRASEAEDLKAFISRNEDTFRPPYGRVTVKTPRRCVFVGTTNSSEYLRADSSGYRRWWPVKCTHIDIAGLKRDRGQLWAEAVARFRNGEEWWLEEKQAQRAELHAQERSESDGGPDETILQWVLSLPPERRNEVTTELVARDALLLTTPGQIPRGVRLDIGRALRRLGFQRTQRRIAGVQTWVYLPPENIRTAPQQTGPSIARSSPVHLVSTSKVVKP</sequence>
<feature type="region of interest" description="Disordered" evidence="1">
    <location>
        <begin position="339"/>
        <end position="360"/>
    </location>
</feature>
<evidence type="ECO:0000259" key="2">
    <source>
        <dbReference type="Pfam" id="PF05272"/>
    </source>
</evidence>
<feature type="domain" description="Virulence-associated protein E-like" evidence="2">
    <location>
        <begin position="469"/>
        <end position="683"/>
    </location>
</feature>
<name>A0A540X4D1_9BACT</name>
<dbReference type="Proteomes" id="UP000315369">
    <property type="component" value="Unassembled WGS sequence"/>
</dbReference>
<evidence type="ECO:0000313" key="3">
    <source>
        <dbReference type="EMBL" id="TQF16105.1"/>
    </source>
</evidence>
<dbReference type="PANTHER" id="PTHR34985:SF1">
    <property type="entry name" value="SLR0554 PROTEIN"/>
    <property type="match status" value="1"/>
</dbReference>
<comment type="caution">
    <text evidence="3">The sequence shown here is derived from an EMBL/GenBank/DDBJ whole genome shotgun (WGS) entry which is preliminary data.</text>
</comment>
<dbReference type="PANTHER" id="PTHR34985">
    <property type="entry name" value="SLR0554 PROTEIN"/>
    <property type="match status" value="1"/>
</dbReference>
<dbReference type="OrthoDB" id="9763644at2"/>
<gene>
    <name evidence="3" type="ORF">FJV41_09955</name>
</gene>
<dbReference type="Pfam" id="PF05272">
    <property type="entry name" value="VapE-like_dom"/>
    <property type="match status" value="1"/>
</dbReference>
<dbReference type="AlphaFoldDB" id="A0A540X4D1"/>
<evidence type="ECO:0000256" key="1">
    <source>
        <dbReference type="SAM" id="MobiDB-lite"/>
    </source>
</evidence>
<dbReference type="InterPro" id="IPR007936">
    <property type="entry name" value="VapE-like_dom"/>
</dbReference>
<feature type="compositionally biased region" description="Acidic residues" evidence="1">
    <location>
        <begin position="351"/>
        <end position="360"/>
    </location>
</feature>
<organism evidence="3 4">
    <name type="scientific">Myxococcus llanfairpwllgwyngyllgogerychwyrndrobwllllantysiliogogogochensis</name>
    <dbReference type="NCBI Taxonomy" id="2590453"/>
    <lineage>
        <taxon>Bacteria</taxon>
        <taxon>Pseudomonadati</taxon>
        <taxon>Myxococcota</taxon>
        <taxon>Myxococcia</taxon>
        <taxon>Myxococcales</taxon>
        <taxon>Cystobacterineae</taxon>
        <taxon>Myxococcaceae</taxon>
        <taxon>Myxococcus</taxon>
    </lineage>
</organism>